<dbReference type="Pfam" id="PF05930">
    <property type="entry name" value="Phage_AlpA"/>
    <property type="match status" value="1"/>
</dbReference>
<dbReference type="Proteomes" id="UP000194432">
    <property type="component" value="Chromosome 1"/>
</dbReference>
<organism evidence="1 2">
    <name type="scientific">Acidovorax carolinensis</name>
    <dbReference type="NCBI Taxonomy" id="553814"/>
    <lineage>
        <taxon>Bacteria</taxon>
        <taxon>Pseudomonadati</taxon>
        <taxon>Pseudomonadota</taxon>
        <taxon>Betaproteobacteria</taxon>
        <taxon>Burkholderiales</taxon>
        <taxon>Comamonadaceae</taxon>
        <taxon>Acidovorax</taxon>
    </lineage>
</organism>
<dbReference type="AlphaFoldDB" id="A0A240U486"/>
<dbReference type="RefSeq" id="WP_094098109.1">
    <property type="nucleotide sequence ID" value="NZ_CP021361.1"/>
</dbReference>
<gene>
    <name evidence="1" type="ORF">CBP34_11680</name>
</gene>
<evidence type="ECO:0008006" key="3">
    <source>
        <dbReference type="Google" id="ProtNLM"/>
    </source>
</evidence>
<dbReference type="InterPro" id="IPR010260">
    <property type="entry name" value="AlpA"/>
</dbReference>
<dbReference type="KEGG" id="acin:CBP34_11680"/>
<dbReference type="Gene3D" id="1.10.238.160">
    <property type="match status" value="1"/>
</dbReference>
<sequence>MHQFDKLPDSAFVRQAQLLGSVLPFSGTTLWRMVKEAKFPSPVKLGAGVTAWRVGTVRAWLREREASAQKVVVGVDS</sequence>
<keyword evidence="2" id="KW-1185">Reference proteome</keyword>
<proteinExistence type="predicted"/>
<reference evidence="1 2" key="1">
    <citation type="submission" date="2017-05" db="EMBL/GenBank/DDBJ databases">
        <title>Polyphasic characterization of four soil-derived phenanthrene-degrading Acidovorax strains and proposal of Acidovorax phenanthrenivorans sp. nov.</title>
        <authorList>
            <person name="Singleton D.R."/>
            <person name="Lee J."/>
            <person name="Dickey A.N."/>
            <person name="Stroud A."/>
            <person name="Scholl E.H."/>
            <person name="Wright F.A."/>
            <person name="Aitken M.D."/>
        </authorList>
    </citation>
    <scope>NUCLEOTIDE SEQUENCE [LARGE SCALE GENOMIC DNA]</scope>
    <source>
        <strain evidence="1">NA3</strain>
    </source>
</reference>
<evidence type="ECO:0000313" key="1">
    <source>
        <dbReference type="EMBL" id="ART52180.1"/>
    </source>
</evidence>
<dbReference type="EMBL" id="CP021361">
    <property type="protein sequence ID" value="ART52180.1"/>
    <property type="molecule type" value="Genomic_DNA"/>
</dbReference>
<accession>A0A240U486</accession>
<protein>
    <recommendedName>
        <fullName evidence="3">AlpA family transcriptional regulator</fullName>
    </recommendedName>
</protein>
<evidence type="ECO:0000313" key="2">
    <source>
        <dbReference type="Proteomes" id="UP000194432"/>
    </source>
</evidence>
<name>A0A240U486_9BURK</name>